<keyword evidence="3" id="KW-0677">Repeat</keyword>
<dbReference type="SUPFAM" id="SSF52058">
    <property type="entry name" value="L domain-like"/>
    <property type="match status" value="1"/>
</dbReference>
<name>A0A4W6FH25_LATCA</name>
<proteinExistence type="predicted"/>
<evidence type="ECO:0000256" key="3">
    <source>
        <dbReference type="ARBA" id="ARBA00022737"/>
    </source>
</evidence>
<reference evidence="8" key="2">
    <citation type="submission" date="2025-08" db="UniProtKB">
        <authorList>
            <consortium name="Ensembl"/>
        </authorList>
    </citation>
    <scope>IDENTIFICATION</scope>
</reference>
<dbReference type="InterPro" id="IPR003591">
    <property type="entry name" value="Leu-rich_rpt_typical-subtyp"/>
</dbReference>
<evidence type="ECO:0000256" key="4">
    <source>
        <dbReference type="ARBA" id="ARBA00023180"/>
    </source>
</evidence>
<dbReference type="InterPro" id="IPR050541">
    <property type="entry name" value="LRR_TM_domain-containing"/>
</dbReference>
<dbReference type="Proteomes" id="UP000314980">
    <property type="component" value="Unassembled WGS sequence"/>
</dbReference>
<dbReference type="SMART" id="SM00082">
    <property type="entry name" value="LRRCT"/>
    <property type="match status" value="1"/>
</dbReference>
<dbReference type="PANTHER" id="PTHR24369:SF213">
    <property type="entry name" value="INSULIN LIKE GROWTH FACTOR BINDING PROTEIN ACID LABILE SUBUNIT"/>
    <property type="match status" value="1"/>
</dbReference>
<dbReference type="FunFam" id="3.80.10.10:FF:000770">
    <property type="entry name" value="Uncharacterized protein"/>
    <property type="match status" value="1"/>
</dbReference>
<evidence type="ECO:0000313" key="8">
    <source>
        <dbReference type="Ensembl" id="ENSLCAP00010049753.1"/>
    </source>
</evidence>
<sequence length="373" mass="41719">MCLFFNCTGSLCFILILFTLPHLTCTMKCPNGCQCNPDGGVLCVGYTITDIPKQLPVNTYLLVLTKSHLHTIHPQAFHVAPQLKSVQLSNNDLSTLPARVFSPLTTLEELHLNGNQLETIASEMFDGLVGLLVLDLSRNKLTSPPSNVFNGLINLNFLNLGRNSIKKELPSDLFCCLPNLKNLSLKFNNLHHLHPQLFSRLTALGMLFLNDNKLQNLPEYIFQGLGQLFTINLKNNHLQTLPGDVFLSNTALRALDLSGNPWDCTCSIRGIARWIRHNEHVVTDKEDVICHSPMYQMLRTIGSLRDEEFNFCDATRVPSYFPTQNDLHEPTQPFHTISTDRQRSGSATMPPTTTSTTPVSPLLCVLWSNPVIT</sequence>
<feature type="compositionally biased region" description="Low complexity" evidence="5">
    <location>
        <begin position="344"/>
        <end position="356"/>
    </location>
</feature>
<reference evidence="8" key="3">
    <citation type="submission" date="2025-09" db="UniProtKB">
        <authorList>
            <consortium name="Ensembl"/>
        </authorList>
    </citation>
    <scope>IDENTIFICATION</scope>
</reference>
<dbReference type="Pfam" id="PF00560">
    <property type="entry name" value="LRR_1"/>
    <property type="match status" value="1"/>
</dbReference>
<keyword evidence="1" id="KW-0433">Leucine-rich repeat</keyword>
<protein>
    <recommendedName>
        <fullName evidence="7">LRRCT domain-containing protein</fullName>
    </recommendedName>
</protein>
<organism evidence="8 9">
    <name type="scientific">Lates calcarifer</name>
    <name type="common">Barramundi</name>
    <name type="synonym">Holocentrus calcarifer</name>
    <dbReference type="NCBI Taxonomy" id="8187"/>
    <lineage>
        <taxon>Eukaryota</taxon>
        <taxon>Metazoa</taxon>
        <taxon>Chordata</taxon>
        <taxon>Craniata</taxon>
        <taxon>Vertebrata</taxon>
        <taxon>Euteleostomi</taxon>
        <taxon>Actinopterygii</taxon>
        <taxon>Neopterygii</taxon>
        <taxon>Teleostei</taxon>
        <taxon>Neoteleostei</taxon>
        <taxon>Acanthomorphata</taxon>
        <taxon>Carangaria</taxon>
        <taxon>Carangaria incertae sedis</taxon>
        <taxon>Centropomidae</taxon>
        <taxon>Lates</taxon>
    </lineage>
</organism>
<feature type="chain" id="PRO_5021269781" description="LRRCT domain-containing protein" evidence="6">
    <location>
        <begin position="27"/>
        <end position="373"/>
    </location>
</feature>
<evidence type="ECO:0000259" key="7">
    <source>
        <dbReference type="SMART" id="SM00082"/>
    </source>
</evidence>
<dbReference type="Gene3D" id="3.80.10.10">
    <property type="entry name" value="Ribonuclease Inhibitor"/>
    <property type="match status" value="1"/>
</dbReference>
<evidence type="ECO:0000256" key="6">
    <source>
        <dbReference type="SAM" id="SignalP"/>
    </source>
</evidence>
<dbReference type="InterPro" id="IPR000483">
    <property type="entry name" value="Cys-rich_flank_reg_C"/>
</dbReference>
<dbReference type="GeneTree" id="ENSGT00940000164427"/>
<evidence type="ECO:0000256" key="2">
    <source>
        <dbReference type="ARBA" id="ARBA00022729"/>
    </source>
</evidence>
<dbReference type="Ensembl" id="ENSLCAT00010051004.1">
    <property type="protein sequence ID" value="ENSLCAP00010049753.1"/>
    <property type="gene ID" value="ENSLCAG00010023163.1"/>
</dbReference>
<keyword evidence="4" id="KW-0325">Glycoprotein</keyword>
<dbReference type="AlphaFoldDB" id="A0A4W6FH25"/>
<dbReference type="PROSITE" id="PS51450">
    <property type="entry name" value="LRR"/>
    <property type="match status" value="1"/>
</dbReference>
<feature type="region of interest" description="Disordered" evidence="5">
    <location>
        <begin position="323"/>
        <end position="356"/>
    </location>
</feature>
<accession>A0A4W6FH25</accession>
<dbReference type="Pfam" id="PF13855">
    <property type="entry name" value="LRR_8"/>
    <property type="match status" value="2"/>
</dbReference>
<dbReference type="PANTHER" id="PTHR24369">
    <property type="entry name" value="ANTIGEN BSP, PUTATIVE-RELATED"/>
    <property type="match status" value="1"/>
</dbReference>
<keyword evidence="2 6" id="KW-0732">Signal</keyword>
<keyword evidence="9" id="KW-1185">Reference proteome</keyword>
<dbReference type="SMART" id="SM00369">
    <property type="entry name" value="LRR_TYP"/>
    <property type="match status" value="7"/>
</dbReference>
<dbReference type="InterPro" id="IPR032675">
    <property type="entry name" value="LRR_dom_sf"/>
</dbReference>
<feature type="domain" description="LRRCT" evidence="7">
    <location>
        <begin position="260"/>
        <end position="313"/>
    </location>
</feature>
<dbReference type="GO" id="GO:0005886">
    <property type="term" value="C:plasma membrane"/>
    <property type="evidence" value="ECO:0007669"/>
    <property type="project" value="TreeGrafter"/>
</dbReference>
<evidence type="ECO:0000256" key="5">
    <source>
        <dbReference type="SAM" id="MobiDB-lite"/>
    </source>
</evidence>
<feature type="signal peptide" evidence="6">
    <location>
        <begin position="1"/>
        <end position="26"/>
    </location>
</feature>
<evidence type="ECO:0000256" key="1">
    <source>
        <dbReference type="ARBA" id="ARBA00022614"/>
    </source>
</evidence>
<reference evidence="9" key="1">
    <citation type="submission" date="2015-09" db="EMBL/GenBank/DDBJ databases">
        <authorList>
            <person name="Sai Rama Sridatta P."/>
        </authorList>
    </citation>
    <scope>NUCLEOTIDE SEQUENCE [LARGE SCALE GENOMIC DNA]</scope>
</reference>
<dbReference type="InterPro" id="IPR001611">
    <property type="entry name" value="Leu-rich_rpt"/>
</dbReference>
<evidence type="ECO:0000313" key="9">
    <source>
        <dbReference type="Proteomes" id="UP000314980"/>
    </source>
</evidence>